<proteinExistence type="predicted"/>
<reference evidence="1" key="1">
    <citation type="submission" date="2020-05" db="EMBL/GenBank/DDBJ databases">
        <authorList>
            <person name="Chiriac C."/>
            <person name="Salcher M."/>
            <person name="Ghai R."/>
            <person name="Kavagutti S V."/>
        </authorList>
    </citation>
    <scope>NUCLEOTIDE SEQUENCE</scope>
</reference>
<sequence length="106" mass="11117">MGYRRGVDVRHLWRYLGGFHAAAVRVLLLWAEGGGHRHDVRRVRVGGMTAAGKAKGGGGASALPGVVASARIERGIARLVRGDVLTAQEMAHLRDALATLRVGGAA</sequence>
<dbReference type="EMBL" id="LR796871">
    <property type="protein sequence ID" value="CAB4172045.1"/>
    <property type="molecule type" value="Genomic_DNA"/>
</dbReference>
<name>A0A6J5PS18_9CAUD</name>
<organism evidence="1">
    <name type="scientific">uncultured Caudovirales phage</name>
    <dbReference type="NCBI Taxonomy" id="2100421"/>
    <lineage>
        <taxon>Viruses</taxon>
        <taxon>Duplodnaviria</taxon>
        <taxon>Heunggongvirae</taxon>
        <taxon>Uroviricota</taxon>
        <taxon>Caudoviricetes</taxon>
        <taxon>Peduoviridae</taxon>
        <taxon>Maltschvirus</taxon>
        <taxon>Maltschvirus maltsch</taxon>
    </lineage>
</organism>
<evidence type="ECO:0000313" key="1">
    <source>
        <dbReference type="EMBL" id="CAB4172045.1"/>
    </source>
</evidence>
<accession>A0A6J5PS18</accession>
<gene>
    <name evidence="1" type="ORF">UFOVP929_40</name>
</gene>
<protein>
    <submittedName>
        <fullName evidence="1">Uncharacterized protein</fullName>
    </submittedName>
</protein>